<proteinExistence type="predicted"/>
<keyword evidence="2" id="KW-1185">Reference proteome</keyword>
<evidence type="ECO:0000313" key="2">
    <source>
        <dbReference type="Proteomes" id="UP000264492"/>
    </source>
</evidence>
<dbReference type="RefSeq" id="WP_115858331.1">
    <property type="nucleotide sequence ID" value="NZ_QTSU01000001.1"/>
</dbReference>
<organism evidence="1 2">
    <name type="scientific">Lysobacter silvisoli</name>
    <dbReference type="NCBI Taxonomy" id="2293254"/>
    <lineage>
        <taxon>Bacteria</taxon>
        <taxon>Pseudomonadati</taxon>
        <taxon>Pseudomonadota</taxon>
        <taxon>Gammaproteobacteria</taxon>
        <taxon>Lysobacterales</taxon>
        <taxon>Lysobacteraceae</taxon>
        <taxon>Lysobacter</taxon>
    </lineage>
</organism>
<comment type="caution">
    <text evidence="1">The sequence shown here is derived from an EMBL/GenBank/DDBJ whole genome shotgun (WGS) entry which is preliminary data.</text>
</comment>
<evidence type="ECO:0000313" key="1">
    <source>
        <dbReference type="EMBL" id="RDZ28895.1"/>
    </source>
</evidence>
<dbReference type="AlphaFoldDB" id="A0A371K4Q7"/>
<reference evidence="1 2" key="1">
    <citation type="submission" date="2018-08" db="EMBL/GenBank/DDBJ databases">
        <title>Lysobacter sp. zong2l5, whole genome shotgun sequence.</title>
        <authorList>
            <person name="Zhang X."/>
            <person name="Feng G."/>
            <person name="Zhu H."/>
        </authorList>
    </citation>
    <scope>NUCLEOTIDE SEQUENCE [LARGE SCALE GENOMIC DNA]</scope>
    <source>
        <strain evidence="2">zong2l5</strain>
    </source>
</reference>
<protein>
    <submittedName>
        <fullName evidence="1">Uncharacterized protein</fullName>
    </submittedName>
</protein>
<gene>
    <name evidence="1" type="ORF">DX914_07255</name>
</gene>
<dbReference type="OrthoDB" id="8477673at2"/>
<dbReference type="EMBL" id="QTSU01000001">
    <property type="protein sequence ID" value="RDZ28895.1"/>
    <property type="molecule type" value="Genomic_DNA"/>
</dbReference>
<dbReference type="Proteomes" id="UP000264492">
    <property type="component" value="Unassembled WGS sequence"/>
</dbReference>
<sequence length="393" mass="43207">MDTLPDGSEMTFAGLRDHFGAHPALHVLQTHGMGDHPAADLCAPGGLNLKLQDRIAERLNFKVLPEFAAPATQSILRDGVEVGSYSTRVFVDDLQRPSRQLYFSCVTWGEASRLIKRELLELDGDFLETNPHEGRRAFINRKAKQFVNRSFSDPVIYVGEFGPFIRETVREGIARIDAAQSHNRMGLVQRYPALVQAAPAPATQSFVASTPMAVITDSLGSRVLFDVLWPRAGTSAQNDEFALHGDSDRAASDRALQRAGQQVRAIYMLANQLPLLALAELKPPPQGQPLDRWARQSPCLMPPQALAELKALRPSEPALTLVAFTDVNDALSYRLSDKFKQRCAPPGSGLSIVNVTLTNTRAWFGLYANLIEAHADGFKHNEDAIGYVVEGNK</sequence>
<accession>A0A371K4Q7</accession>
<name>A0A371K4Q7_9GAMM</name>